<feature type="region of interest" description="Disordered" evidence="1">
    <location>
        <begin position="53"/>
        <end position="74"/>
    </location>
</feature>
<feature type="compositionally biased region" description="Basic and acidic residues" evidence="1">
    <location>
        <begin position="182"/>
        <end position="191"/>
    </location>
</feature>
<dbReference type="EC" id="2.3.2.6" evidence="2"/>
<feature type="region of interest" description="Disordered" evidence="1">
    <location>
        <begin position="180"/>
        <end position="262"/>
    </location>
</feature>
<proteinExistence type="predicted"/>
<feature type="region of interest" description="Disordered" evidence="1">
    <location>
        <begin position="1"/>
        <end position="28"/>
    </location>
</feature>
<protein>
    <submittedName>
        <fullName evidence="2">Leucyl/phenylalanyl-tRNA--protein transferase</fullName>
        <ecNumber evidence="2">2.3.2.6</ecNumber>
    </submittedName>
</protein>
<feature type="compositionally biased region" description="Basic residues" evidence="1">
    <location>
        <begin position="192"/>
        <end position="208"/>
    </location>
</feature>
<dbReference type="GO" id="GO:0008914">
    <property type="term" value="F:leucyl-tRNA--protein transferase activity"/>
    <property type="evidence" value="ECO:0007669"/>
    <property type="project" value="UniProtKB-EC"/>
</dbReference>
<keyword evidence="2" id="KW-0808">Transferase</keyword>
<name>A0A6J4KNM6_9ACTN</name>
<evidence type="ECO:0000313" key="2">
    <source>
        <dbReference type="EMBL" id="CAA9310912.1"/>
    </source>
</evidence>
<feature type="compositionally biased region" description="Low complexity" evidence="1">
    <location>
        <begin position="230"/>
        <end position="249"/>
    </location>
</feature>
<reference evidence="2" key="1">
    <citation type="submission" date="2020-02" db="EMBL/GenBank/DDBJ databases">
        <authorList>
            <person name="Meier V. D."/>
        </authorList>
    </citation>
    <scope>NUCLEOTIDE SEQUENCE</scope>
    <source>
        <strain evidence="2">AVDCRST_MAG16</strain>
    </source>
</reference>
<gene>
    <name evidence="2" type="ORF">AVDCRST_MAG16-159</name>
</gene>
<evidence type="ECO:0000256" key="1">
    <source>
        <dbReference type="SAM" id="MobiDB-lite"/>
    </source>
</evidence>
<dbReference type="EMBL" id="CADCUE010000013">
    <property type="protein sequence ID" value="CAA9310912.1"/>
    <property type="molecule type" value="Genomic_DNA"/>
</dbReference>
<feature type="compositionally biased region" description="Low complexity" evidence="1">
    <location>
        <begin position="53"/>
        <end position="66"/>
    </location>
</feature>
<sequence>AARGPVRLARRRAGSAQSRRAGRHAGRLDARLRLPGRVLPLAVVRRGRAGPRALDAAAGAPGAAPRAPRPRRPRAVVLPRPARGAARRAGRRTAVVARPAEVLRLDHDGGRGVRAGRRRLRGARQHLDHAAHASGVRAAALRTAVPDGRSTQRRGVGRGCARRRPVRRAGRAGLLRRVHVPPGDRRLEGRARRAVRAPARRRRQPRRRAGGDAAPRIAGLGARPPRRLPGRAGLRAGRAVRAGERPAAGQPARGRLGEPGAL</sequence>
<feature type="non-terminal residue" evidence="2">
    <location>
        <position position="1"/>
    </location>
</feature>
<keyword evidence="2" id="KW-0012">Acyltransferase</keyword>
<accession>A0A6J4KNM6</accession>
<dbReference type="AlphaFoldDB" id="A0A6J4KNM6"/>
<feature type="non-terminal residue" evidence="2">
    <location>
        <position position="262"/>
    </location>
</feature>
<organism evidence="2">
    <name type="scientific">uncultured Frankineae bacterium</name>
    <dbReference type="NCBI Taxonomy" id="437475"/>
    <lineage>
        <taxon>Bacteria</taxon>
        <taxon>Bacillati</taxon>
        <taxon>Actinomycetota</taxon>
        <taxon>Actinomycetes</taxon>
        <taxon>Frankiales</taxon>
        <taxon>environmental samples</taxon>
    </lineage>
</organism>
<feature type="compositionally biased region" description="Low complexity" evidence="1">
    <location>
        <begin position="211"/>
        <end position="223"/>
    </location>
</feature>